<dbReference type="InterPro" id="IPR020103">
    <property type="entry name" value="PsdUridine_synth_cat_dom_sf"/>
</dbReference>
<dbReference type="InterPro" id="IPR006145">
    <property type="entry name" value="PsdUridine_synth_RsuA/RluA"/>
</dbReference>
<dbReference type="InterPro" id="IPR050188">
    <property type="entry name" value="RluA_PseudoU_synthase"/>
</dbReference>
<dbReference type="CDD" id="cd02869">
    <property type="entry name" value="PseudoU_synth_RluA_like"/>
    <property type="match status" value="1"/>
</dbReference>
<protein>
    <submittedName>
        <fullName evidence="2">RluA family pseudouridine synthase</fullName>
    </submittedName>
</protein>
<evidence type="ECO:0000259" key="1">
    <source>
        <dbReference type="Pfam" id="PF00849"/>
    </source>
</evidence>
<evidence type="ECO:0000313" key="2">
    <source>
        <dbReference type="EMBL" id="MBE6265534.1"/>
    </source>
</evidence>
<gene>
    <name evidence="2" type="ORF">E7102_03540</name>
</gene>
<dbReference type="GO" id="GO:0003723">
    <property type="term" value="F:RNA binding"/>
    <property type="evidence" value="ECO:0007669"/>
    <property type="project" value="InterPro"/>
</dbReference>
<evidence type="ECO:0000313" key="3">
    <source>
        <dbReference type="Proteomes" id="UP000763088"/>
    </source>
</evidence>
<dbReference type="EMBL" id="SUYD01000003">
    <property type="protein sequence ID" value="MBE6265534.1"/>
    <property type="molecule type" value="Genomic_DNA"/>
</dbReference>
<dbReference type="GO" id="GO:0140098">
    <property type="term" value="F:catalytic activity, acting on RNA"/>
    <property type="evidence" value="ECO:0007669"/>
    <property type="project" value="UniProtKB-ARBA"/>
</dbReference>
<comment type="caution">
    <text evidence="2">The sequence shown here is derived from an EMBL/GenBank/DDBJ whole genome shotgun (WGS) entry which is preliminary data.</text>
</comment>
<proteinExistence type="predicted"/>
<dbReference type="Proteomes" id="UP000763088">
    <property type="component" value="Unassembled WGS sequence"/>
</dbReference>
<dbReference type="AlphaFoldDB" id="A0A928GGQ7"/>
<sequence length="454" mass="52119">MIVHPLHTCIEKPARFTWPFCYEPHPLCLLACDELKQEIARITPAEGKMFGVLVVESEDKLGYLAAYSGLLEGRNDWEYFVPPVFDAQQPDGYFKQKEREISALNQHPSPDTQHLNRQMSQDLQLWLFRQYRMLNANGEERDLVEIWHDYHQNPKIQKKFPLPPGGTGDCCAPKLLQYAYKNKLKPICMAEFWWGPSPQSEIRHHGEFYPACRGKCKPVLTWMMQGLDVDDDPEASGFLHQGVEIIYEDDAIAAIYKPSGMLSVPGKADDYSVANWAKERWADSMLPHRLDLLTSGIMLVAKTAEAYHHLQEQFVNRTIKKKYLAVVEGEITAEHGIIDIPLSSDPLNRPRQIVDHEHGKRAITEYRVISHHLSPTTHHPITLLALYPHTGRTHQLRMHCAHQQGLGCPIVGDELYGHKADRLYLQAESIAFVHPSKGKRMHLFCPSDKKIWRF</sequence>
<dbReference type="GO" id="GO:0009982">
    <property type="term" value="F:pseudouridine synthase activity"/>
    <property type="evidence" value="ECO:0007669"/>
    <property type="project" value="InterPro"/>
</dbReference>
<organism evidence="2 3">
    <name type="scientific">Xylanibacter ruminicola</name>
    <name type="common">Prevotella ruminicola</name>
    <dbReference type="NCBI Taxonomy" id="839"/>
    <lineage>
        <taxon>Bacteria</taxon>
        <taxon>Pseudomonadati</taxon>
        <taxon>Bacteroidota</taxon>
        <taxon>Bacteroidia</taxon>
        <taxon>Bacteroidales</taxon>
        <taxon>Prevotellaceae</taxon>
        <taxon>Xylanibacter</taxon>
    </lineage>
</organism>
<dbReference type="SUPFAM" id="SSF55120">
    <property type="entry name" value="Pseudouridine synthase"/>
    <property type="match status" value="1"/>
</dbReference>
<feature type="domain" description="Pseudouridine synthase RsuA/RluA-like" evidence="1">
    <location>
        <begin position="253"/>
        <end position="402"/>
    </location>
</feature>
<dbReference type="PANTHER" id="PTHR21600">
    <property type="entry name" value="MITOCHONDRIAL RNA PSEUDOURIDINE SYNTHASE"/>
    <property type="match status" value="1"/>
</dbReference>
<dbReference type="PANTHER" id="PTHR21600:SF89">
    <property type="entry name" value="RIBOSOMAL LARGE SUBUNIT PSEUDOURIDINE SYNTHASE A"/>
    <property type="match status" value="1"/>
</dbReference>
<dbReference type="Gene3D" id="3.30.2350.10">
    <property type="entry name" value="Pseudouridine synthase"/>
    <property type="match status" value="1"/>
</dbReference>
<dbReference type="GO" id="GO:0000455">
    <property type="term" value="P:enzyme-directed rRNA pseudouridine synthesis"/>
    <property type="evidence" value="ECO:0007669"/>
    <property type="project" value="TreeGrafter"/>
</dbReference>
<name>A0A928GGQ7_XYLRU</name>
<dbReference type="Pfam" id="PF00849">
    <property type="entry name" value="PseudoU_synth_2"/>
    <property type="match status" value="1"/>
</dbReference>
<reference evidence="2" key="1">
    <citation type="submission" date="2019-04" db="EMBL/GenBank/DDBJ databases">
        <title>Evolution of Biomass-Degrading Anaerobic Consortia Revealed by Metagenomics.</title>
        <authorList>
            <person name="Peng X."/>
        </authorList>
    </citation>
    <scope>NUCLEOTIDE SEQUENCE</scope>
    <source>
        <strain evidence="2">SIG141</strain>
    </source>
</reference>
<accession>A0A928GGQ7</accession>